<accession>A0AA35SVS7</accession>
<dbReference type="GO" id="GO:0098703">
    <property type="term" value="P:calcium ion import across plasma membrane"/>
    <property type="evidence" value="ECO:0007669"/>
    <property type="project" value="TreeGrafter"/>
</dbReference>
<keyword evidence="3" id="KW-0106">Calcium</keyword>
<dbReference type="GO" id="GO:0016020">
    <property type="term" value="C:membrane"/>
    <property type="evidence" value="ECO:0007669"/>
    <property type="project" value="InterPro"/>
</dbReference>
<dbReference type="PANTHER" id="PTHR11878:SF76">
    <property type="entry name" value="CALX-BETA DOMAIN-CONTAINING PROTEIN"/>
    <property type="match status" value="1"/>
</dbReference>
<evidence type="ECO:0000256" key="2">
    <source>
        <dbReference type="ARBA" id="ARBA00022737"/>
    </source>
</evidence>
<dbReference type="InterPro" id="IPR003644">
    <property type="entry name" value="Calx_beta"/>
</dbReference>
<dbReference type="GO" id="GO:0005432">
    <property type="term" value="F:calcium:sodium antiporter activity"/>
    <property type="evidence" value="ECO:0007669"/>
    <property type="project" value="TreeGrafter"/>
</dbReference>
<dbReference type="SMART" id="SM00237">
    <property type="entry name" value="Calx_beta"/>
    <property type="match status" value="2"/>
</dbReference>
<evidence type="ECO:0000256" key="4">
    <source>
        <dbReference type="ARBA" id="ARBA00023065"/>
    </source>
</evidence>
<keyword evidence="2" id="KW-0677">Repeat</keyword>
<keyword evidence="4" id="KW-0813">Transport</keyword>
<evidence type="ECO:0000256" key="1">
    <source>
        <dbReference type="ARBA" id="ARBA00022729"/>
    </source>
</evidence>
<dbReference type="AlphaFoldDB" id="A0AA35SVS7"/>
<evidence type="ECO:0000256" key="3">
    <source>
        <dbReference type="ARBA" id="ARBA00022837"/>
    </source>
</evidence>
<evidence type="ECO:0000313" key="7">
    <source>
        <dbReference type="Proteomes" id="UP001174909"/>
    </source>
</evidence>
<feature type="non-terminal residue" evidence="6">
    <location>
        <position position="258"/>
    </location>
</feature>
<feature type="domain" description="Calx-beta" evidence="5">
    <location>
        <begin position="1"/>
        <end position="98"/>
    </location>
</feature>
<proteinExistence type="predicted"/>
<evidence type="ECO:0000313" key="6">
    <source>
        <dbReference type="EMBL" id="CAI8036258.1"/>
    </source>
</evidence>
<dbReference type="GO" id="GO:0098794">
    <property type="term" value="C:postsynapse"/>
    <property type="evidence" value="ECO:0007669"/>
    <property type="project" value="TreeGrafter"/>
</dbReference>
<feature type="non-terminal residue" evidence="6">
    <location>
        <position position="1"/>
    </location>
</feature>
<dbReference type="InterPro" id="IPR051171">
    <property type="entry name" value="CaCA"/>
</dbReference>
<keyword evidence="4" id="KW-0406">Ion transport</keyword>
<comment type="caution">
    <text evidence="6">The sequence shown here is derived from an EMBL/GenBank/DDBJ whole genome shotgun (WGS) entry which is preliminary data.</text>
</comment>
<dbReference type="Proteomes" id="UP001174909">
    <property type="component" value="Unassembled WGS sequence"/>
</dbReference>
<name>A0AA35SVS7_GEOBA</name>
<dbReference type="EMBL" id="CASHTH010002854">
    <property type="protein sequence ID" value="CAI8036258.1"/>
    <property type="molecule type" value="Genomic_DNA"/>
</dbReference>
<reference evidence="6" key="1">
    <citation type="submission" date="2023-03" db="EMBL/GenBank/DDBJ databases">
        <authorList>
            <person name="Steffen K."/>
            <person name="Cardenas P."/>
        </authorList>
    </citation>
    <scope>NUCLEOTIDE SEQUENCE</scope>
</reference>
<evidence type="ECO:0000259" key="5">
    <source>
        <dbReference type="SMART" id="SM00237"/>
    </source>
</evidence>
<dbReference type="Gene3D" id="2.60.40.2030">
    <property type="match status" value="2"/>
</dbReference>
<gene>
    <name evidence="6" type="ORF">GBAR_LOCUS20329</name>
</gene>
<dbReference type="Pfam" id="PF03160">
    <property type="entry name" value="Calx-beta"/>
    <property type="match status" value="2"/>
</dbReference>
<dbReference type="GO" id="GO:0007154">
    <property type="term" value="P:cell communication"/>
    <property type="evidence" value="ECO:0007669"/>
    <property type="project" value="InterPro"/>
</dbReference>
<feature type="domain" description="Calx-beta" evidence="5">
    <location>
        <begin position="112"/>
        <end position="224"/>
    </location>
</feature>
<dbReference type="InterPro" id="IPR038081">
    <property type="entry name" value="CalX-like_sf"/>
</dbReference>
<keyword evidence="1" id="KW-0732">Signal</keyword>
<dbReference type="SUPFAM" id="SSF141072">
    <property type="entry name" value="CalX-like"/>
    <property type="match status" value="2"/>
</dbReference>
<dbReference type="PANTHER" id="PTHR11878">
    <property type="entry name" value="SODIUM/CALCIUM EXCHANGER"/>
    <property type="match status" value="1"/>
</dbReference>
<organism evidence="6 7">
    <name type="scientific">Geodia barretti</name>
    <name type="common">Barrett's horny sponge</name>
    <dbReference type="NCBI Taxonomy" id="519541"/>
    <lineage>
        <taxon>Eukaryota</taxon>
        <taxon>Metazoa</taxon>
        <taxon>Porifera</taxon>
        <taxon>Demospongiae</taxon>
        <taxon>Heteroscleromorpha</taxon>
        <taxon>Tetractinellida</taxon>
        <taxon>Astrophorina</taxon>
        <taxon>Geodiidae</taxon>
        <taxon>Geodia</taxon>
    </lineage>
</organism>
<protein>
    <recommendedName>
        <fullName evidence="5">Calx-beta domain-containing protein</fullName>
    </recommendedName>
</protein>
<keyword evidence="7" id="KW-1185">Reference proteome</keyword>
<sequence>EPITVGYDPATYVTTESDGSVTLTVRVFSHPGGAPRPFTLVVDTQDGTATATDSDYVPVTGEIIQFNAGDVIQTHTITINNDEECEDEPNESFFSNIALDGGIDIDITIDQAVITINDTAEPECEPIAVGYDPATYMTTESDGSVTLTVRVFSHPGGAPRPFTLVVNTEDGTATVSDGDYTSVSNDTIQFNVGDVTQTHTITINDDDECEKDPNENFLSIIALDSGIPDINVTVPQATVTINDSGEEECRDIRVGYEM</sequence>